<dbReference type="Proteomes" id="UP001275084">
    <property type="component" value="Unassembled WGS sequence"/>
</dbReference>
<comment type="caution">
    <text evidence="2">The sequence shown here is derived from an EMBL/GenBank/DDBJ whole genome shotgun (WGS) entry which is preliminary data.</text>
</comment>
<keyword evidence="1" id="KW-1133">Transmembrane helix</keyword>
<dbReference type="EMBL" id="JAUIQD010000002">
    <property type="protein sequence ID" value="KAK3360260.1"/>
    <property type="molecule type" value="Genomic_DNA"/>
</dbReference>
<accession>A0AAJ0MIG6</accession>
<evidence type="ECO:0000313" key="3">
    <source>
        <dbReference type="Proteomes" id="UP001275084"/>
    </source>
</evidence>
<name>A0AAJ0MIG6_9PEZI</name>
<protein>
    <submittedName>
        <fullName evidence="2">Uncharacterized protein</fullName>
    </submittedName>
</protein>
<feature type="transmembrane region" description="Helical" evidence="1">
    <location>
        <begin position="98"/>
        <end position="118"/>
    </location>
</feature>
<gene>
    <name evidence="2" type="ORF">B0T25DRAFT_125930</name>
</gene>
<feature type="transmembrane region" description="Helical" evidence="1">
    <location>
        <begin position="56"/>
        <end position="78"/>
    </location>
</feature>
<evidence type="ECO:0000313" key="2">
    <source>
        <dbReference type="EMBL" id="KAK3360260.1"/>
    </source>
</evidence>
<reference evidence="2" key="2">
    <citation type="submission" date="2023-06" db="EMBL/GenBank/DDBJ databases">
        <authorList>
            <consortium name="Lawrence Berkeley National Laboratory"/>
            <person name="Haridas S."/>
            <person name="Hensen N."/>
            <person name="Bonometti L."/>
            <person name="Westerberg I."/>
            <person name="Brannstrom I.O."/>
            <person name="Guillou S."/>
            <person name="Cros-Aarteil S."/>
            <person name="Calhoun S."/>
            <person name="Kuo A."/>
            <person name="Mondo S."/>
            <person name="Pangilinan J."/>
            <person name="Riley R."/>
            <person name="Labutti K."/>
            <person name="Andreopoulos B."/>
            <person name="Lipzen A."/>
            <person name="Chen C."/>
            <person name="Yanf M."/>
            <person name="Daum C."/>
            <person name="Ng V."/>
            <person name="Clum A."/>
            <person name="Steindorff A."/>
            <person name="Ohm R."/>
            <person name="Martin F."/>
            <person name="Silar P."/>
            <person name="Natvig D."/>
            <person name="Lalanne C."/>
            <person name="Gautier V."/>
            <person name="Ament-Velasquez S.L."/>
            <person name="Kruys A."/>
            <person name="Hutchinson M.I."/>
            <person name="Powell A.J."/>
            <person name="Barry K."/>
            <person name="Miller A.N."/>
            <person name="Grigoriev I.V."/>
            <person name="Debuchy R."/>
            <person name="Gladieux P."/>
            <person name="Thoren M.H."/>
            <person name="Johannesson H."/>
        </authorList>
    </citation>
    <scope>NUCLEOTIDE SEQUENCE</scope>
    <source>
        <strain evidence="2">CBS 955.72</strain>
    </source>
</reference>
<evidence type="ECO:0000256" key="1">
    <source>
        <dbReference type="SAM" id="Phobius"/>
    </source>
</evidence>
<keyword evidence="1" id="KW-0472">Membrane</keyword>
<keyword evidence="3" id="KW-1185">Reference proteome</keyword>
<feature type="transmembrane region" description="Helical" evidence="1">
    <location>
        <begin position="30"/>
        <end position="49"/>
    </location>
</feature>
<keyword evidence="1" id="KW-0812">Transmembrane</keyword>
<dbReference type="AlphaFoldDB" id="A0AAJ0MIG6"/>
<sequence length="244" mass="27888">MANYSNKPVSSLLQWLEAALSGFRFRYSRWTLDLTTGPATLISAVLFLLRQDLSFMAIFGSIALARGIFCIGTGHGTYCTTPFSPLQHLITTQPVADAFFYSFFFILFFFLPDCLYYGDIIRVSGQHLAYRARYQAFLGNRELTRQLGLFSSKRFLRFYIGQPSGRPLFRFVVWLHYFNLVLAFLPSLHVSLSSFIIVIRVSHTFFQSLVTMKCCCMYATRQHFHVGLDMAALSAVIHVHGLRP</sequence>
<proteinExistence type="predicted"/>
<reference evidence="2" key="1">
    <citation type="journal article" date="2023" name="Mol. Phylogenet. Evol.">
        <title>Genome-scale phylogeny and comparative genomics of the fungal order Sordariales.</title>
        <authorList>
            <person name="Hensen N."/>
            <person name="Bonometti L."/>
            <person name="Westerberg I."/>
            <person name="Brannstrom I.O."/>
            <person name="Guillou S."/>
            <person name="Cros-Aarteil S."/>
            <person name="Calhoun S."/>
            <person name="Haridas S."/>
            <person name="Kuo A."/>
            <person name="Mondo S."/>
            <person name="Pangilinan J."/>
            <person name="Riley R."/>
            <person name="LaButti K."/>
            <person name="Andreopoulos B."/>
            <person name="Lipzen A."/>
            <person name="Chen C."/>
            <person name="Yan M."/>
            <person name="Daum C."/>
            <person name="Ng V."/>
            <person name="Clum A."/>
            <person name="Steindorff A."/>
            <person name="Ohm R.A."/>
            <person name="Martin F."/>
            <person name="Silar P."/>
            <person name="Natvig D.O."/>
            <person name="Lalanne C."/>
            <person name="Gautier V."/>
            <person name="Ament-Velasquez S.L."/>
            <person name="Kruys A."/>
            <person name="Hutchinson M.I."/>
            <person name="Powell A.J."/>
            <person name="Barry K."/>
            <person name="Miller A.N."/>
            <person name="Grigoriev I.V."/>
            <person name="Debuchy R."/>
            <person name="Gladieux P."/>
            <person name="Hiltunen Thoren M."/>
            <person name="Johannesson H."/>
        </authorList>
    </citation>
    <scope>NUCLEOTIDE SEQUENCE</scope>
    <source>
        <strain evidence="2">CBS 955.72</strain>
    </source>
</reference>
<organism evidence="2 3">
    <name type="scientific">Lasiosphaeria hispida</name>
    <dbReference type="NCBI Taxonomy" id="260671"/>
    <lineage>
        <taxon>Eukaryota</taxon>
        <taxon>Fungi</taxon>
        <taxon>Dikarya</taxon>
        <taxon>Ascomycota</taxon>
        <taxon>Pezizomycotina</taxon>
        <taxon>Sordariomycetes</taxon>
        <taxon>Sordariomycetidae</taxon>
        <taxon>Sordariales</taxon>
        <taxon>Lasiosphaeriaceae</taxon>
        <taxon>Lasiosphaeria</taxon>
    </lineage>
</organism>